<sequence>MKRDKRSLASTAAVIGAAVLACAACCAGPLLAIVGSVGAASLLGAYWVPGLLVVAVLAGIVVTVLLVRRRRAKACRLPASRVDVEIQPTRSQDDEAALSGAGLKAP</sequence>
<accession>A0ABV5SMA7</accession>
<dbReference type="Gene3D" id="1.10.287.910">
    <property type="entry name" value="bacterial mercury transporter, merf"/>
    <property type="match status" value="1"/>
</dbReference>
<name>A0ABV5SMA7_9MICO</name>
<proteinExistence type="predicted"/>
<keyword evidence="1" id="KW-0812">Transmembrane</keyword>
<feature type="signal peptide" evidence="2">
    <location>
        <begin position="1"/>
        <end position="23"/>
    </location>
</feature>
<reference evidence="3 4" key="1">
    <citation type="submission" date="2024-09" db="EMBL/GenBank/DDBJ databases">
        <authorList>
            <person name="Sun Q."/>
            <person name="Mori K."/>
        </authorList>
    </citation>
    <scope>NUCLEOTIDE SEQUENCE [LARGE SCALE GENOMIC DNA]</scope>
    <source>
        <strain evidence="3 4">JCM 14321</strain>
    </source>
</reference>
<evidence type="ECO:0000256" key="1">
    <source>
        <dbReference type="SAM" id="Phobius"/>
    </source>
</evidence>
<comment type="caution">
    <text evidence="3">The sequence shown here is derived from an EMBL/GenBank/DDBJ whole genome shotgun (WGS) entry which is preliminary data.</text>
</comment>
<protein>
    <recommendedName>
        <fullName evidence="5">Mercury transporter</fullName>
    </recommendedName>
</protein>
<evidence type="ECO:0000313" key="3">
    <source>
        <dbReference type="EMBL" id="MFB9641471.1"/>
    </source>
</evidence>
<dbReference type="EMBL" id="JBHMBL010000001">
    <property type="protein sequence ID" value="MFB9641471.1"/>
    <property type="molecule type" value="Genomic_DNA"/>
</dbReference>
<feature type="chain" id="PRO_5045769204" description="Mercury transporter" evidence="2">
    <location>
        <begin position="24"/>
        <end position="106"/>
    </location>
</feature>
<organism evidence="3 4">
    <name type="scientific">Agromyces lapidis</name>
    <dbReference type="NCBI Taxonomy" id="279574"/>
    <lineage>
        <taxon>Bacteria</taxon>
        <taxon>Bacillati</taxon>
        <taxon>Actinomycetota</taxon>
        <taxon>Actinomycetes</taxon>
        <taxon>Micrococcales</taxon>
        <taxon>Microbacteriaceae</taxon>
        <taxon>Agromyces</taxon>
    </lineage>
</organism>
<feature type="transmembrane region" description="Helical" evidence="1">
    <location>
        <begin position="47"/>
        <end position="67"/>
    </location>
</feature>
<dbReference type="RefSeq" id="WP_157423068.1">
    <property type="nucleotide sequence ID" value="NZ_BAAANI010000006.1"/>
</dbReference>
<keyword evidence="1" id="KW-0472">Membrane</keyword>
<dbReference type="PROSITE" id="PS51257">
    <property type="entry name" value="PROKAR_LIPOPROTEIN"/>
    <property type="match status" value="1"/>
</dbReference>
<evidence type="ECO:0008006" key="5">
    <source>
        <dbReference type="Google" id="ProtNLM"/>
    </source>
</evidence>
<evidence type="ECO:0000256" key="2">
    <source>
        <dbReference type="SAM" id="SignalP"/>
    </source>
</evidence>
<keyword evidence="1" id="KW-1133">Transmembrane helix</keyword>
<keyword evidence="2" id="KW-0732">Signal</keyword>
<keyword evidence="4" id="KW-1185">Reference proteome</keyword>
<gene>
    <name evidence="3" type="ORF">ACFFQV_04105</name>
</gene>
<evidence type="ECO:0000313" key="4">
    <source>
        <dbReference type="Proteomes" id="UP001589667"/>
    </source>
</evidence>
<dbReference type="Proteomes" id="UP001589667">
    <property type="component" value="Unassembled WGS sequence"/>
</dbReference>